<proteinExistence type="predicted"/>
<dbReference type="eggNOG" id="COG4571">
    <property type="taxonomic scope" value="Bacteria"/>
</dbReference>
<dbReference type="RefSeq" id="WP_013387938.1">
    <property type="nucleotide sequence ID" value="NC_014632.1"/>
</dbReference>
<gene>
    <name evidence="3" type="ordered locus">Ilyop_1491</name>
</gene>
<sequence>MLMVNTKNKRLALLAAFFMFTVSNSYSMSATSNEVFMVESESKIPVSISISTGVLNGESEEYVYDGSSKLSKLTWDLDNVPVIGIDTSVKFKEKFSLNFSGWTKISESSGNMEDYDWYNGDDNPWTDYSSHNTELDEAYMLDINMSYLLYKENNFSLSGELGFRHDYYKWNAYGGYAIYDSGSVDVDFDDEKNISYDQEFYAPYLGLTFNTKKNKWIISSYIRGSLWAWGEAEDTHYYPGLTYDTGSSSGYLSGSDSITFKDEFENIAYLSLGLNIGYMVMENLIINLSTDFQKYFRETGDDTAYYSDGTTEYYKDSAGTSNYSYTVSIGASYLF</sequence>
<dbReference type="OrthoDB" id="359239at2"/>
<evidence type="ECO:0000256" key="2">
    <source>
        <dbReference type="SAM" id="SignalP"/>
    </source>
</evidence>
<dbReference type="AlphaFoldDB" id="E3H840"/>
<dbReference type="InterPro" id="IPR000036">
    <property type="entry name" value="Peptidase_A26_omptin"/>
</dbReference>
<dbReference type="Gene3D" id="2.40.128.90">
    <property type="entry name" value="OMPT-like"/>
    <property type="match status" value="1"/>
</dbReference>
<keyword evidence="2" id="KW-0732">Signal</keyword>
<reference evidence="3 4" key="1">
    <citation type="journal article" date="2010" name="Stand. Genomic Sci.">
        <title>Complete genome sequence of Ilyobacter polytropus type strain (CuHbu1).</title>
        <authorList>
            <person name="Sikorski J."/>
            <person name="Chertkov O."/>
            <person name="Lapidus A."/>
            <person name="Nolan M."/>
            <person name="Lucas S."/>
            <person name="Del Rio T.G."/>
            <person name="Tice H."/>
            <person name="Cheng J.F."/>
            <person name="Tapia R."/>
            <person name="Han C."/>
            <person name="Goodwin L."/>
            <person name="Pitluck S."/>
            <person name="Liolios K."/>
            <person name="Ivanova N."/>
            <person name="Mavromatis K."/>
            <person name="Mikhailova N."/>
            <person name="Pati A."/>
            <person name="Chen A."/>
            <person name="Palaniappan K."/>
            <person name="Land M."/>
            <person name="Hauser L."/>
            <person name="Chang Y.J."/>
            <person name="Jeffries C.D."/>
            <person name="Brambilla E."/>
            <person name="Yasawong M."/>
            <person name="Rohde M."/>
            <person name="Pukall R."/>
            <person name="Spring S."/>
            <person name="Goker M."/>
            <person name="Woyke T."/>
            <person name="Bristow J."/>
            <person name="Eisen J.A."/>
            <person name="Markowitz V."/>
            <person name="Hugenholtz P."/>
            <person name="Kyrpides N.C."/>
            <person name="Klenk H.P."/>
        </authorList>
    </citation>
    <scope>NUCLEOTIDE SEQUENCE [LARGE SCALE GENOMIC DNA]</scope>
    <source>
        <strain evidence="4">ATCC 51220 / DSM 2926 / LMG 16218 / CuHBu1</strain>
    </source>
</reference>
<feature type="active site" evidence="1">
    <location>
        <position position="114"/>
    </location>
</feature>
<feature type="active site" evidence="1">
    <location>
        <position position="116"/>
    </location>
</feature>
<dbReference type="GO" id="GO:0004190">
    <property type="term" value="F:aspartic-type endopeptidase activity"/>
    <property type="evidence" value="ECO:0007669"/>
    <property type="project" value="InterPro"/>
</dbReference>
<evidence type="ECO:0000313" key="4">
    <source>
        <dbReference type="Proteomes" id="UP000006875"/>
    </source>
</evidence>
<dbReference type="GO" id="GO:0006508">
    <property type="term" value="P:proteolysis"/>
    <property type="evidence" value="ECO:0007669"/>
    <property type="project" value="InterPro"/>
</dbReference>
<dbReference type="Proteomes" id="UP000006875">
    <property type="component" value="Chromosome"/>
</dbReference>
<dbReference type="InterPro" id="IPR020080">
    <property type="entry name" value="OM_adhesin/peptidase_omptin"/>
</dbReference>
<dbReference type="STRING" id="572544.Ilyop_1491"/>
<dbReference type="EMBL" id="CP002281">
    <property type="protein sequence ID" value="ADO83271.1"/>
    <property type="molecule type" value="Genomic_DNA"/>
</dbReference>
<dbReference type="GO" id="GO:0009279">
    <property type="term" value="C:cell outer membrane"/>
    <property type="evidence" value="ECO:0007669"/>
    <property type="project" value="InterPro"/>
</dbReference>
<feature type="active site" evidence="1">
    <location>
        <position position="236"/>
    </location>
</feature>
<protein>
    <submittedName>
        <fullName evidence="3">Peptidase A26 omptin</fullName>
    </submittedName>
</protein>
<dbReference type="PRINTS" id="PR00482">
    <property type="entry name" value="OMPTIN"/>
</dbReference>
<dbReference type="InterPro" id="IPR053724">
    <property type="entry name" value="OMP_A26_sf"/>
</dbReference>
<keyword evidence="4" id="KW-1185">Reference proteome</keyword>
<feature type="active site" evidence="1">
    <location>
        <position position="234"/>
    </location>
</feature>
<evidence type="ECO:0000313" key="3">
    <source>
        <dbReference type="EMBL" id="ADO83271.1"/>
    </source>
</evidence>
<dbReference type="SUPFAM" id="SSF69917">
    <property type="entry name" value="OMPT-like"/>
    <property type="match status" value="1"/>
</dbReference>
<dbReference type="PIRSF" id="PIRSF001522">
    <property type="entry name" value="Peptidase_A26"/>
    <property type="match status" value="1"/>
</dbReference>
<accession>E3H840</accession>
<feature type="signal peptide" evidence="2">
    <location>
        <begin position="1"/>
        <end position="27"/>
    </location>
</feature>
<name>E3H840_ILYPC</name>
<dbReference type="HOGENOM" id="CLU_063041_1_0_0"/>
<evidence type="ECO:0000256" key="1">
    <source>
        <dbReference type="PIRSR" id="PIRSR001522-1"/>
    </source>
</evidence>
<dbReference type="KEGG" id="ipo:Ilyop_1491"/>
<feature type="chain" id="PRO_5003170189" evidence="2">
    <location>
        <begin position="28"/>
        <end position="335"/>
    </location>
</feature>
<dbReference type="Pfam" id="PF01278">
    <property type="entry name" value="Omptin"/>
    <property type="match status" value="1"/>
</dbReference>
<organism evidence="3 4">
    <name type="scientific">Ilyobacter polytropus (strain ATCC 51220 / DSM 2926 / LMG 16218 / CuHBu1)</name>
    <dbReference type="NCBI Taxonomy" id="572544"/>
    <lineage>
        <taxon>Bacteria</taxon>
        <taxon>Fusobacteriati</taxon>
        <taxon>Fusobacteriota</taxon>
        <taxon>Fusobacteriia</taxon>
        <taxon>Fusobacteriales</taxon>
        <taxon>Fusobacteriaceae</taxon>
        <taxon>Ilyobacter</taxon>
    </lineage>
</organism>